<dbReference type="EMBL" id="UYRU01009594">
    <property type="protein sequence ID" value="VDK44091.1"/>
    <property type="molecule type" value="Genomic_DNA"/>
</dbReference>
<name>A0A3P6RK02_DIBLA</name>
<evidence type="ECO:0000313" key="2">
    <source>
        <dbReference type="Proteomes" id="UP000281553"/>
    </source>
</evidence>
<organism evidence="1 2">
    <name type="scientific">Dibothriocephalus latus</name>
    <name type="common">Fish tapeworm</name>
    <name type="synonym">Diphyllobothrium latum</name>
    <dbReference type="NCBI Taxonomy" id="60516"/>
    <lineage>
        <taxon>Eukaryota</taxon>
        <taxon>Metazoa</taxon>
        <taxon>Spiralia</taxon>
        <taxon>Lophotrochozoa</taxon>
        <taxon>Platyhelminthes</taxon>
        <taxon>Cestoda</taxon>
        <taxon>Eucestoda</taxon>
        <taxon>Diphyllobothriidea</taxon>
        <taxon>Diphyllobothriidae</taxon>
        <taxon>Dibothriocephalus</taxon>
    </lineage>
</organism>
<accession>A0A3P6RK02</accession>
<reference evidence="1 2" key="1">
    <citation type="submission" date="2018-11" db="EMBL/GenBank/DDBJ databases">
        <authorList>
            <consortium name="Pathogen Informatics"/>
        </authorList>
    </citation>
    <scope>NUCLEOTIDE SEQUENCE [LARGE SCALE GENOMIC DNA]</scope>
</reference>
<dbReference type="Proteomes" id="UP000281553">
    <property type="component" value="Unassembled WGS sequence"/>
</dbReference>
<dbReference type="AlphaFoldDB" id="A0A3P6RK02"/>
<proteinExistence type="predicted"/>
<sequence length="52" mass="5752">MLLQLTGLAQPANFCFKRALDLCSEWGSSCEDVDKGGLAIVKAHYFLSAFVW</sequence>
<keyword evidence="2" id="KW-1185">Reference proteome</keyword>
<protein>
    <submittedName>
        <fullName evidence="1">Uncharacterized protein</fullName>
    </submittedName>
</protein>
<evidence type="ECO:0000313" key="1">
    <source>
        <dbReference type="EMBL" id="VDK44091.1"/>
    </source>
</evidence>
<gene>
    <name evidence="1" type="ORF">DILT_LOCUS1420</name>
</gene>